<dbReference type="Proteomes" id="UP000236248">
    <property type="component" value="Chromosome NCAV"/>
</dbReference>
<dbReference type="NCBIfam" id="NF011470">
    <property type="entry name" value="PRK14887.1"/>
    <property type="match status" value="1"/>
</dbReference>
<accession>A0A2K5APH3</accession>
<dbReference type="AlphaFoldDB" id="A0A2K5APH3"/>
<organism evidence="3 4">
    <name type="scientific">Candidatus Nitrosocaldus cavascurensis</name>
    <dbReference type="NCBI Taxonomy" id="2058097"/>
    <lineage>
        <taxon>Archaea</taxon>
        <taxon>Nitrososphaerota</taxon>
        <taxon>Nitrososphaeria</taxon>
        <taxon>Candidatus Nitrosocaldales</taxon>
        <taxon>Candidatus Nitrosocaldaceae</taxon>
        <taxon>Candidatus Nitrosocaldus</taxon>
    </lineage>
</organism>
<feature type="region of interest" description="Disordered" evidence="2">
    <location>
        <begin position="1"/>
        <end position="25"/>
    </location>
</feature>
<sequence length="97" mass="10837">MISRVDATVEVEDDRSSGRDRESSSISVVRSIYVALEPECRANSKGKDEGVETSIVLEDSRVRMMIHAKDVSTIRAVLNSYLRFIDAAYRSLAVTKQ</sequence>
<evidence type="ECO:0000313" key="4">
    <source>
        <dbReference type="Proteomes" id="UP000236248"/>
    </source>
</evidence>
<dbReference type="Gene3D" id="3.30.310.50">
    <property type="entry name" value="Alpha-D-phosphohexomutase, C-terminal domain"/>
    <property type="match status" value="1"/>
</dbReference>
<dbReference type="Pfam" id="PF09341">
    <property type="entry name" value="Pcc1"/>
    <property type="match status" value="1"/>
</dbReference>
<evidence type="ECO:0000313" key="3">
    <source>
        <dbReference type="EMBL" id="SPC33551.1"/>
    </source>
</evidence>
<feature type="compositionally biased region" description="Basic and acidic residues" evidence="2">
    <location>
        <begin position="14"/>
        <end position="23"/>
    </location>
</feature>
<reference evidence="4" key="1">
    <citation type="submission" date="2018-01" db="EMBL/GenBank/DDBJ databases">
        <authorList>
            <person name="Kerou L M."/>
        </authorList>
    </citation>
    <scope>NUCLEOTIDE SEQUENCE [LARGE SCALE GENOMIC DNA]</scope>
    <source>
        <strain evidence="4">SCU2</strain>
    </source>
</reference>
<evidence type="ECO:0000256" key="1">
    <source>
        <dbReference type="ARBA" id="ARBA00007073"/>
    </source>
</evidence>
<dbReference type="EMBL" id="LT981265">
    <property type="protein sequence ID" value="SPC33551.1"/>
    <property type="molecule type" value="Genomic_DNA"/>
</dbReference>
<dbReference type="KEGG" id="ncv:NCAV_0357"/>
<dbReference type="InterPro" id="IPR015419">
    <property type="entry name" value="CTAG/Pcc1"/>
</dbReference>
<name>A0A2K5APH3_9ARCH</name>
<protein>
    <recommendedName>
        <fullName evidence="5">Transcription factor Pcc1</fullName>
    </recommendedName>
</protein>
<comment type="similarity">
    <text evidence="1">Belongs to the CTAG/PCC1 family.</text>
</comment>
<keyword evidence="4" id="KW-1185">Reference proteome</keyword>
<evidence type="ECO:0008006" key="5">
    <source>
        <dbReference type="Google" id="ProtNLM"/>
    </source>
</evidence>
<gene>
    <name evidence="3" type="ORF">NCAV_0357</name>
</gene>
<proteinExistence type="inferred from homology"/>
<evidence type="ECO:0000256" key="2">
    <source>
        <dbReference type="SAM" id="MobiDB-lite"/>
    </source>
</evidence>